<dbReference type="EMBL" id="VCKY01000113">
    <property type="protein sequence ID" value="TMR14142.1"/>
    <property type="molecule type" value="Genomic_DNA"/>
</dbReference>
<organism evidence="2 3">
    <name type="scientific">Nonomuraea turkmeniaca</name>
    <dbReference type="NCBI Taxonomy" id="103838"/>
    <lineage>
        <taxon>Bacteria</taxon>
        <taxon>Bacillati</taxon>
        <taxon>Actinomycetota</taxon>
        <taxon>Actinomycetes</taxon>
        <taxon>Streptosporangiales</taxon>
        <taxon>Streptosporangiaceae</taxon>
        <taxon>Nonomuraea</taxon>
    </lineage>
</organism>
<feature type="compositionally biased region" description="Basic and acidic residues" evidence="1">
    <location>
        <begin position="1"/>
        <end position="16"/>
    </location>
</feature>
<dbReference type="AlphaFoldDB" id="A0A5S4FAF9"/>
<comment type="caution">
    <text evidence="2">The sequence shown here is derived from an EMBL/GenBank/DDBJ whole genome shotgun (WGS) entry which is preliminary data.</text>
</comment>
<accession>A0A5S4FAF9</accession>
<dbReference type="RefSeq" id="WP_138669476.1">
    <property type="nucleotide sequence ID" value="NZ_VCKY01000113.1"/>
</dbReference>
<keyword evidence="3" id="KW-1185">Reference proteome</keyword>
<protein>
    <submittedName>
        <fullName evidence="2">Uncharacterized protein</fullName>
    </submittedName>
</protein>
<name>A0A5S4FAF9_9ACTN</name>
<feature type="compositionally biased region" description="Pro residues" evidence="1">
    <location>
        <begin position="53"/>
        <end position="62"/>
    </location>
</feature>
<sequence>MDIRNDPERLDERLDESGAMPPIRTVPVLTHDNDGDPAPAPTPDQLVFDQAAQPPPAPPVPPVSVLGSDPPMSRTGGTAFRRPSSTIPAMPCNAPTHFWTRSWPRSTSP</sequence>
<reference evidence="2 3" key="1">
    <citation type="submission" date="2019-05" db="EMBL/GenBank/DDBJ databases">
        <title>Draft genome sequence of Nonomuraea turkmeniaca DSM 43926.</title>
        <authorList>
            <person name="Saricaoglu S."/>
            <person name="Isik K."/>
        </authorList>
    </citation>
    <scope>NUCLEOTIDE SEQUENCE [LARGE SCALE GENOMIC DNA]</scope>
    <source>
        <strain evidence="2 3">DSM 43926</strain>
    </source>
</reference>
<gene>
    <name evidence="2" type="ORF">ETD86_29385</name>
</gene>
<evidence type="ECO:0000256" key="1">
    <source>
        <dbReference type="SAM" id="MobiDB-lite"/>
    </source>
</evidence>
<dbReference type="OrthoDB" id="123178at2"/>
<dbReference type="Proteomes" id="UP000309128">
    <property type="component" value="Unassembled WGS sequence"/>
</dbReference>
<proteinExistence type="predicted"/>
<evidence type="ECO:0000313" key="2">
    <source>
        <dbReference type="EMBL" id="TMR14142.1"/>
    </source>
</evidence>
<evidence type="ECO:0000313" key="3">
    <source>
        <dbReference type="Proteomes" id="UP000309128"/>
    </source>
</evidence>
<feature type="region of interest" description="Disordered" evidence="1">
    <location>
        <begin position="1"/>
        <end position="109"/>
    </location>
</feature>